<evidence type="ECO:0000259" key="8">
    <source>
        <dbReference type="Pfam" id="PF01494"/>
    </source>
</evidence>
<dbReference type="Proteomes" id="UP000053675">
    <property type="component" value="Unassembled WGS sequence"/>
</dbReference>
<evidence type="ECO:0000256" key="6">
    <source>
        <dbReference type="ARBA" id="ARBA00023002"/>
    </source>
</evidence>
<evidence type="ECO:0000313" key="10">
    <source>
        <dbReference type="Proteomes" id="UP000053675"/>
    </source>
</evidence>
<comment type="pathway">
    <text evidence="2">Cofactor biosynthesis; ubiquinone biosynthesis.</text>
</comment>
<dbReference type="InterPro" id="IPR051205">
    <property type="entry name" value="UbiH/COQ6_monooxygenase"/>
</dbReference>
<dbReference type="RefSeq" id="WP_036480503.1">
    <property type="nucleotide sequence ID" value="NZ_JMQM01000001.1"/>
</dbReference>
<organism evidence="9 10">
    <name type="scientific">Nitratireductor basaltis</name>
    <dbReference type="NCBI Taxonomy" id="472175"/>
    <lineage>
        <taxon>Bacteria</taxon>
        <taxon>Pseudomonadati</taxon>
        <taxon>Pseudomonadota</taxon>
        <taxon>Alphaproteobacteria</taxon>
        <taxon>Hyphomicrobiales</taxon>
        <taxon>Phyllobacteriaceae</taxon>
        <taxon>Nitratireductor</taxon>
    </lineage>
</organism>
<dbReference type="AlphaFoldDB" id="A0A084UAN4"/>
<dbReference type="OrthoDB" id="9796623at2"/>
<evidence type="ECO:0000256" key="4">
    <source>
        <dbReference type="ARBA" id="ARBA00022630"/>
    </source>
</evidence>
<dbReference type="InterPro" id="IPR010971">
    <property type="entry name" value="UbiH/COQ6"/>
</dbReference>
<keyword evidence="7" id="KW-0503">Monooxygenase</keyword>
<dbReference type="eggNOG" id="COG0654">
    <property type="taxonomic scope" value="Bacteria"/>
</dbReference>
<dbReference type="GO" id="GO:0071949">
    <property type="term" value="F:FAD binding"/>
    <property type="evidence" value="ECO:0007669"/>
    <property type="project" value="InterPro"/>
</dbReference>
<keyword evidence="5" id="KW-0274">FAD</keyword>
<dbReference type="Pfam" id="PF01494">
    <property type="entry name" value="FAD_binding_3"/>
    <property type="match status" value="1"/>
</dbReference>
<dbReference type="EC" id="1.14.13.-" evidence="9"/>
<comment type="caution">
    <text evidence="9">The sequence shown here is derived from an EMBL/GenBank/DDBJ whole genome shotgun (WGS) entry which is preliminary data.</text>
</comment>
<protein>
    <submittedName>
        <fullName evidence="9">2-octaprenyl-3-methyl-6-methoxy-1,4-benzoquinol hydroxylase</fullName>
        <ecNumber evidence="9">1.14.13.-</ecNumber>
    </submittedName>
</protein>
<dbReference type="PANTHER" id="PTHR43876">
    <property type="entry name" value="UBIQUINONE BIOSYNTHESIS MONOOXYGENASE COQ6, MITOCHONDRIAL"/>
    <property type="match status" value="1"/>
</dbReference>
<dbReference type="PANTHER" id="PTHR43876:SF7">
    <property type="entry name" value="UBIQUINONE BIOSYNTHESIS MONOOXYGENASE COQ6, MITOCHONDRIAL"/>
    <property type="match status" value="1"/>
</dbReference>
<dbReference type="GO" id="GO:0006744">
    <property type="term" value="P:ubiquinone biosynthetic process"/>
    <property type="evidence" value="ECO:0007669"/>
    <property type="project" value="UniProtKB-UniPathway"/>
</dbReference>
<dbReference type="PATRIC" id="fig|472175.3.peg.1056"/>
<accession>A0A084UAN4</accession>
<dbReference type="UniPathway" id="UPA00232"/>
<feature type="domain" description="FAD-binding" evidence="8">
    <location>
        <begin position="6"/>
        <end position="335"/>
    </location>
</feature>
<dbReference type="InterPro" id="IPR002938">
    <property type="entry name" value="FAD-bd"/>
</dbReference>
<dbReference type="GO" id="GO:0004497">
    <property type="term" value="F:monooxygenase activity"/>
    <property type="evidence" value="ECO:0007669"/>
    <property type="project" value="UniProtKB-KW"/>
</dbReference>
<evidence type="ECO:0000256" key="7">
    <source>
        <dbReference type="ARBA" id="ARBA00023033"/>
    </source>
</evidence>
<evidence type="ECO:0000256" key="5">
    <source>
        <dbReference type="ARBA" id="ARBA00022827"/>
    </source>
</evidence>
<dbReference type="SUPFAM" id="SSF51905">
    <property type="entry name" value="FAD/NAD(P)-binding domain"/>
    <property type="match status" value="1"/>
</dbReference>
<name>A0A084UAN4_9HYPH</name>
<dbReference type="PRINTS" id="PR00420">
    <property type="entry name" value="RNGMNOXGNASE"/>
</dbReference>
<dbReference type="NCBIfam" id="NF005691">
    <property type="entry name" value="PRK07494.1"/>
    <property type="match status" value="1"/>
</dbReference>
<comment type="similarity">
    <text evidence="3">Belongs to the UbiH/COQ6 family.</text>
</comment>
<dbReference type="GO" id="GO:0016705">
    <property type="term" value="F:oxidoreductase activity, acting on paired donors, with incorporation or reduction of molecular oxygen"/>
    <property type="evidence" value="ECO:0007669"/>
    <property type="project" value="InterPro"/>
</dbReference>
<evidence type="ECO:0000256" key="1">
    <source>
        <dbReference type="ARBA" id="ARBA00001974"/>
    </source>
</evidence>
<dbReference type="InterPro" id="IPR036188">
    <property type="entry name" value="FAD/NAD-bd_sf"/>
</dbReference>
<evidence type="ECO:0000313" key="9">
    <source>
        <dbReference type="EMBL" id="KFB10020.1"/>
    </source>
</evidence>
<dbReference type="EMBL" id="JMQM01000001">
    <property type="protein sequence ID" value="KFB10020.1"/>
    <property type="molecule type" value="Genomic_DNA"/>
</dbReference>
<dbReference type="NCBIfam" id="TIGR01988">
    <property type="entry name" value="Ubi-OHases"/>
    <property type="match status" value="1"/>
</dbReference>
<proteinExistence type="inferred from homology"/>
<comment type="cofactor">
    <cofactor evidence="1">
        <name>FAD</name>
        <dbReference type="ChEBI" id="CHEBI:57692"/>
    </cofactor>
</comment>
<gene>
    <name evidence="9" type="ORF">EL18_01048</name>
</gene>
<keyword evidence="10" id="KW-1185">Reference proteome</keyword>
<keyword evidence="6 9" id="KW-0560">Oxidoreductase</keyword>
<sequence>MSEGERTEIVVAGAGPVGLAAALALASNGRRVTLLGPKPAMDERRTAALMLPSLELLERLGVADALLKNAAPLSTMRIIDATNRLIRSPSVTFRAAEIGEDAFGYNVPNRVLNAVLSDKVEAHPGIEWKQVLAHSWQIGVDQVQARLVGGGTIAASICVAADGRNSAARDAAGIGVRSRMLPQTALVCNFGHKRHHGFASTEFHTEHGPCTQVPLPGGYRSSLVWVMEPSRAEEFATLDDIQLADKLEEQMHSMLGRTEIEDGRALFPLSSTLPKRFASGRVALVGEAAHVFPPITAQGLNLGLRDVADLATCIGEAGDQLGEEQLSAYARKRLPDIFARSGAVSLVNGSLLATNLPAQLARSVGLTLLDRLPGLRGFFMREGMRPGSGLKTLLPQLPFGRVREKDQSADSRS</sequence>
<keyword evidence="4" id="KW-0285">Flavoprotein</keyword>
<evidence type="ECO:0000256" key="2">
    <source>
        <dbReference type="ARBA" id="ARBA00004749"/>
    </source>
</evidence>
<dbReference type="STRING" id="472175.EL18_01048"/>
<dbReference type="Gene3D" id="3.50.50.60">
    <property type="entry name" value="FAD/NAD(P)-binding domain"/>
    <property type="match status" value="2"/>
</dbReference>
<reference evidence="9 10" key="1">
    <citation type="submission" date="2014-05" db="EMBL/GenBank/DDBJ databases">
        <title>Draft Genome Sequence of Nitratireductor basaltis Strain UMTGB225, A Marine Bacterium Isolated from Green Barrel Tunicate.</title>
        <authorList>
            <person name="Gan H.Y."/>
        </authorList>
    </citation>
    <scope>NUCLEOTIDE SEQUENCE [LARGE SCALE GENOMIC DNA]</scope>
    <source>
        <strain evidence="9 10">UMTGB225</strain>
    </source>
</reference>
<evidence type="ECO:0000256" key="3">
    <source>
        <dbReference type="ARBA" id="ARBA00005349"/>
    </source>
</evidence>